<reference evidence="14 15" key="1">
    <citation type="submission" date="2022-02" db="EMBL/GenBank/DDBJ databases">
        <title>Mesosutterella porci, a novel member of the family Sutterellaceae from pig feces.</title>
        <authorList>
            <person name="Wylensek D."/>
            <person name="Clavel T."/>
        </authorList>
    </citation>
    <scope>NUCLEOTIDE SEQUENCE [LARGE SCALE GENOMIC DNA]</scope>
    <source>
        <strain evidence="15">oilRF-744-wt-GAM-9</strain>
    </source>
</reference>
<evidence type="ECO:0000256" key="3">
    <source>
        <dbReference type="ARBA" id="ARBA00008636"/>
    </source>
</evidence>
<evidence type="ECO:0000256" key="8">
    <source>
        <dbReference type="ARBA" id="ARBA00023014"/>
    </source>
</evidence>
<dbReference type="EC" id="4.3.1.17" evidence="11"/>
<dbReference type="Gene3D" id="3.30.1330.90">
    <property type="entry name" value="D-3-phosphoglycerate dehydrogenase, domain 3"/>
    <property type="match status" value="1"/>
</dbReference>
<evidence type="ECO:0000256" key="10">
    <source>
        <dbReference type="ARBA" id="ARBA00049406"/>
    </source>
</evidence>
<keyword evidence="7 11" id="KW-0408">Iron</keyword>
<comment type="catalytic activity">
    <reaction evidence="10 11">
        <text>L-serine = pyruvate + NH4(+)</text>
        <dbReference type="Rhea" id="RHEA:19169"/>
        <dbReference type="ChEBI" id="CHEBI:15361"/>
        <dbReference type="ChEBI" id="CHEBI:28938"/>
        <dbReference type="ChEBI" id="CHEBI:33384"/>
        <dbReference type="EC" id="4.3.1.17"/>
    </reaction>
</comment>
<evidence type="ECO:0000256" key="1">
    <source>
        <dbReference type="ARBA" id="ARBA00001966"/>
    </source>
</evidence>
<comment type="pathway">
    <text evidence="2">Carbohydrate biosynthesis; gluconeogenesis.</text>
</comment>
<sequence length="461" mass="49270">MAISVFDIFRVGIGPSSSHTVGPMRAARLFVNSLVQKGLLEKTARVRVEFMGSLGATGVGHSTDTAFVLGLMGREPETVDVEAASAEIARVRSGGTLLLAGKKEIPFLWSRDIAFSPEKICRFHTNALNAEAYAGDGRLLYERRYYSVGGGFVAAGVEGNPDSVEVPASFRTAALPYRFRHMSDLMVYSDRDKKSLPEIVRSYERAWRTDAEIDAGLDHIWEVMRECIERGFSRDGELPGPWHVARRAASMKRRLEQQPAGSDPLAALDWVQAFAFATGEENAAGGRIVTAPTNGSAGVLPAVLEYYSRFTPGATPEGVRDFLLTAGAIGILFKTNGSISGAEVGCQGEVGVACSMAAAGLTAVLGGTAYQIENAAEIGIEHNLGLTCDPVAGQVQIPCIERNAMAAVQAVSASRLALHGTGRHYVSLDEAIRTMLETGRDMCNKYKETSTGGLAVCIVEC</sequence>
<evidence type="ECO:0000256" key="2">
    <source>
        <dbReference type="ARBA" id="ARBA00004742"/>
    </source>
</evidence>
<proteinExistence type="inferred from homology"/>
<accession>A0ABS9MTI8</accession>
<comment type="cofactor">
    <cofactor evidence="1 11">
        <name>[4Fe-4S] cluster</name>
        <dbReference type="ChEBI" id="CHEBI:49883"/>
    </cofactor>
</comment>
<evidence type="ECO:0000256" key="11">
    <source>
        <dbReference type="RuleBase" id="RU366059"/>
    </source>
</evidence>
<dbReference type="GO" id="GO:0003941">
    <property type="term" value="F:L-serine ammonia-lyase activity"/>
    <property type="evidence" value="ECO:0007669"/>
    <property type="project" value="UniProtKB-EC"/>
</dbReference>
<dbReference type="Pfam" id="PF03313">
    <property type="entry name" value="SDH_alpha"/>
    <property type="match status" value="1"/>
</dbReference>
<dbReference type="Pfam" id="PF03315">
    <property type="entry name" value="SDH_beta"/>
    <property type="match status" value="1"/>
</dbReference>
<evidence type="ECO:0000256" key="7">
    <source>
        <dbReference type="ARBA" id="ARBA00023004"/>
    </source>
</evidence>
<protein>
    <recommendedName>
        <fullName evidence="11">L-serine dehydratase</fullName>
        <ecNumber evidence="11">4.3.1.17</ecNumber>
    </recommendedName>
</protein>
<dbReference type="InterPro" id="IPR029009">
    <property type="entry name" value="ASB_dom_sf"/>
</dbReference>
<evidence type="ECO:0000256" key="9">
    <source>
        <dbReference type="ARBA" id="ARBA00023239"/>
    </source>
</evidence>
<comment type="caution">
    <text evidence="14">The sequence shown here is derived from an EMBL/GenBank/DDBJ whole genome shotgun (WGS) entry which is preliminary data.</text>
</comment>
<feature type="domain" description="Serine dehydratase-like alpha subunit" evidence="12">
    <location>
        <begin position="193"/>
        <end position="455"/>
    </location>
</feature>
<dbReference type="InterPro" id="IPR004644">
    <property type="entry name" value="Fe-S_L-Ser_mono"/>
</dbReference>
<dbReference type="PANTHER" id="PTHR30182">
    <property type="entry name" value="L-SERINE DEHYDRATASE"/>
    <property type="match status" value="1"/>
</dbReference>
<keyword evidence="9 11" id="KW-0456">Lyase</keyword>
<evidence type="ECO:0000313" key="15">
    <source>
        <dbReference type="Proteomes" id="UP001297600"/>
    </source>
</evidence>
<organism evidence="14 15">
    <name type="scientific">Mesosutterella porci</name>
    <dbReference type="NCBI Taxonomy" id="2915351"/>
    <lineage>
        <taxon>Bacteria</taxon>
        <taxon>Pseudomonadati</taxon>
        <taxon>Pseudomonadota</taxon>
        <taxon>Betaproteobacteria</taxon>
        <taxon>Burkholderiales</taxon>
        <taxon>Sutterellaceae</taxon>
        <taxon>Mesosutterella</taxon>
    </lineage>
</organism>
<dbReference type="NCBIfam" id="TIGR00720">
    <property type="entry name" value="sda_mono"/>
    <property type="match status" value="1"/>
</dbReference>
<name>A0ABS9MTI8_9BURK</name>
<gene>
    <name evidence="14" type="ORF">MAF45_09330</name>
</gene>
<dbReference type="Proteomes" id="UP001297600">
    <property type="component" value="Unassembled WGS sequence"/>
</dbReference>
<evidence type="ECO:0000256" key="5">
    <source>
        <dbReference type="ARBA" id="ARBA00022485"/>
    </source>
</evidence>
<keyword evidence="15" id="KW-1185">Reference proteome</keyword>
<dbReference type="SUPFAM" id="SSF143548">
    <property type="entry name" value="Serine metabolism enzymes domain"/>
    <property type="match status" value="1"/>
</dbReference>
<evidence type="ECO:0000259" key="13">
    <source>
        <dbReference type="Pfam" id="PF03315"/>
    </source>
</evidence>
<evidence type="ECO:0000256" key="4">
    <source>
        <dbReference type="ARBA" id="ARBA00022432"/>
    </source>
</evidence>
<keyword evidence="4 11" id="KW-0312">Gluconeogenesis</keyword>
<keyword evidence="6 11" id="KW-0479">Metal-binding</keyword>
<feature type="domain" description="Serine dehydratase beta chain" evidence="13">
    <location>
        <begin position="4"/>
        <end position="154"/>
    </location>
</feature>
<dbReference type="InterPro" id="IPR005131">
    <property type="entry name" value="Ser_deHydtase_bsu"/>
</dbReference>
<evidence type="ECO:0000259" key="12">
    <source>
        <dbReference type="Pfam" id="PF03313"/>
    </source>
</evidence>
<dbReference type="EMBL" id="JAKNCT010000011">
    <property type="protein sequence ID" value="MCG5031639.1"/>
    <property type="molecule type" value="Genomic_DNA"/>
</dbReference>
<evidence type="ECO:0000313" key="14">
    <source>
        <dbReference type="EMBL" id="MCG5031639.1"/>
    </source>
</evidence>
<evidence type="ECO:0000256" key="6">
    <source>
        <dbReference type="ARBA" id="ARBA00022723"/>
    </source>
</evidence>
<dbReference type="PANTHER" id="PTHR30182:SF1">
    <property type="entry name" value="L-SERINE DEHYDRATASE 1"/>
    <property type="match status" value="1"/>
</dbReference>
<comment type="similarity">
    <text evidence="3 11">Belongs to the iron-sulfur dependent L-serine dehydratase family.</text>
</comment>
<dbReference type="InterPro" id="IPR005130">
    <property type="entry name" value="Ser_deHydtase-like_asu"/>
</dbReference>
<keyword evidence="5 11" id="KW-0004">4Fe-4S</keyword>
<keyword evidence="8 11" id="KW-0411">Iron-sulfur</keyword>
<dbReference type="RefSeq" id="WP_237979863.1">
    <property type="nucleotide sequence ID" value="NZ_JAKNCT010000011.1"/>
</dbReference>
<dbReference type="InterPro" id="IPR051318">
    <property type="entry name" value="Fe-S_L-Ser"/>
</dbReference>